<feature type="transmembrane region" description="Helical" evidence="6">
    <location>
        <begin position="158"/>
        <end position="189"/>
    </location>
</feature>
<feature type="compositionally biased region" description="Pro residues" evidence="5">
    <location>
        <begin position="250"/>
        <end position="268"/>
    </location>
</feature>
<evidence type="ECO:0000313" key="9">
    <source>
        <dbReference type="Proteomes" id="UP000053989"/>
    </source>
</evidence>
<keyword evidence="9" id="KW-1185">Reference proteome</keyword>
<keyword evidence="4 6" id="KW-0472">Membrane</keyword>
<dbReference type="PANTHER" id="PTHR28304:SF2">
    <property type="entry name" value="PEROXISOMAL MEMBRANE PROTEIN PEX29"/>
    <property type="match status" value="1"/>
</dbReference>
<dbReference type="InterPro" id="IPR052816">
    <property type="entry name" value="Peroxisomal_Membrane_PEX28-32"/>
</dbReference>
<dbReference type="EMBL" id="KN822020">
    <property type="protein sequence ID" value="KIM65874.1"/>
    <property type="molecule type" value="Genomic_DNA"/>
</dbReference>
<reference evidence="8 9" key="1">
    <citation type="submission" date="2014-04" db="EMBL/GenBank/DDBJ databases">
        <authorList>
            <consortium name="DOE Joint Genome Institute"/>
            <person name="Kuo A."/>
            <person name="Kohler A."/>
            <person name="Nagy L.G."/>
            <person name="Floudas D."/>
            <person name="Copeland A."/>
            <person name="Barry K.W."/>
            <person name="Cichocki N."/>
            <person name="Veneault-Fourrey C."/>
            <person name="LaButti K."/>
            <person name="Lindquist E.A."/>
            <person name="Lipzen A."/>
            <person name="Lundell T."/>
            <person name="Morin E."/>
            <person name="Murat C."/>
            <person name="Sun H."/>
            <person name="Tunlid A."/>
            <person name="Henrissat B."/>
            <person name="Grigoriev I.V."/>
            <person name="Hibbett D.S."/>
            <person name="Martin F."/>
            <person name="Nordberg H.P."/>
            <person name="Cantor M.N."/>
            <person name="Hua S.X."/>
        </authorList>
    </citation>
    <scope>NUCLEOTIDE SEQUENCE [LARGE SCALE GENOMIC DNA]</scope>
    <source>
        <strain evidence="8 9">Foug A</strain>
    </source>
</reference>
<feature type="domain" description="TECPR1-like DysF" evidence="7">
    <location>
        <begin position="323"/>
        <end position="620"/>
    </location>
</feature>
<evidence type="ECO:0000256" key="4">
    <source>
        <dbReference type="ARBA" id="ARBA00023136"/>
    </source>
</evidence>
<dbReference type="HOGENOM" id="CLU_029283_0_0_1"/>
<evidence type="ECO:0000313" key="8">
    <source>
        <dbReference type="EMBL" id="KIM65874.1"/>
    </source>
</evidence>
<gene>
    <name evidence="8" type="ORF">SCLCIDRAFT_1211889</name>
</gene>
<evidence type="ECO:0000256" key="3">
    <source>
        <dbReference type="ARBA" id="ARBA00022989"/>
    </source>
</evidence>
<feature type="compositionally biased region" description="Low complexity" evidence="5">
    <location>
        <begin position="279"/>
        <end position="290"/>
    </location>
</feature>
<dbReference type="GO" id="GO:0005778">
    <property type="term" value="C:peroxisomal membrane"/>
    <property type="evidence" value="ECO:0007669"/>
    <property type="project" value="TreeGrafter"/>
</dbReference>
<dbReference type="OrthoDB" id="74314at2759"/>
<accession>A0A0C3EC26</accession>
<dbReference type="Pfam" id="PF06398">
    <property type="entry name" value="Pex24p"/>
    <property type="match status" value="1"/>
</dbReference>
<feature type="region of interest" description="Disordered" evidence="5">
    <location>
        <begin position="248"/>
        <end position="305"/>
    </location>
</feature>
<evidence type="ECO:0000256" key="5">
    <source>
        <dbReference type="SAM" id="MobiDB-lite"/>
    </source>
</evidence>
<reference evidence="9" key="2">
    <citation type="submission" date="2015-01" db="EMBL/GenBank/DDBJ databases">
        <title>Evolutionary Origins and Diversification of the Mycorrhizal Mutualists.</title>
        <authorList>
            <consortium name="DOE Joint Genome Institute"/>
            <consortium name="Mycorrhizal Genomics Consortium"/>
            <person name="Kohler A."/>
            <person name="Kuo A."/>
            <person name="Nagy L.G."/>
            <person name="Floudas D."/>
            <person name="Copeland A."/>
            <person name="Barry K.W."/>
            <person name="Cichocki N."/>
            <person name="Veneault-Fourrey C."/>
            <person name="LaButti K."/>
            <person name="Lindquist E.A."/>
            <person name="Lipzen A."/>
            <person name="Lundell T."/>
            <person name="Morin E."/>
            <person name="Murat C."/>
            <person name="Riley R."/>
            <person name="Ohm R."/>
            <person name="Sun H."/>
            <person name="Tunlid A."/>
            <person name="Henrissat B."/>
            <person name="Grigoriev I.V."/>
            <person name="Hibbett D.S."/>
            <person name="Martin F."/>
        </authorList>
    </citation>
    <scope>NUCLEOTIDE SEQUENCE [LARGE SCALE GENOMIC DNA]</scope>
    <source>
        <strain evidence="9">Foug A</strain>
    </source>
</reference>
<dbReference type="STRING" id="1036808.A0A0C3EC26"/>
<evidence type="ECO:0000256" key="6">
    <source>
        <dbReference type="SAM" id="Phobius"/>
    </source>
</evidence>
<feature type="compositionally biased region" description="Polar residues" evidence="5">
    <location>
        <begin position="478"/>
        <end position="491"/>
    </location>
</feature>
<dbReference type="Proteomes" id="UP000053989">
    <property type="component" value="Unassembled WGS sequence"/>
</dbReference>
<dbReference type="AlphaFoldDB" id="A0A0C3EC26"/>
<proteinExistence type="predicted"/>
<organism evidence="8 9">
    <name type="scientific">Scleroderma citrinum Foug A</name>
    <dbReference type="NCBI Taxonomy" id="1036808"/>
    <lineage>
        <taxon>Eukaryota</taxon>
        <taxon>Fungi</taxon>
        <taxon>Dikarya</taxon>
        <taxon>Basidiomycota</taxon>
        <taxon>Agaricomycotina</taxon>
        <taxon>Agaricomycetes</taxon>
        <taxon>Agaricomycetidae</taxon>
        <taxon>Boletales</taxon>
        <taxon>Sclerodermatineae</taxon>
        <taxon>Sclerodermataceae</taxon>
        <taxon>Scleroderma</taxon>
    </lineage>
</organism>
<feature type="region of interest" description="Disordered" evidence="5">
    <location>
        <begin position="464"/>
        <end position="534"/>
    </location>
</feature>
<dbReference type="GO" id="GO:0007031">
    <property type="term" value="P:peroxisome organization"/>
    <property type="evidence" value="ECO:0007669"/>
    <property type="project" value="UniProtKB-ARBA"/>
</dbReference>
<sequence length="627" mass="69076">MSTFEYVDIPAEATRLVSSPEDLLNHSVRPADKILTSFPDATIRHFPFIVASPLSNPATASSPSKSALSIIPQLLLSSSIPTSAASITLNASGSVFGTTSTPNAGQTSHTYLSTGDPLSLSTMTTNFRRFVARVGPLFWLQDRIEEIILWKKGWKRTVVWLAAYGFMCYFPRLILLLPHALLLGIMLLYHPEPGSLPVPISVSEGTFDWQANIQGIQNLMGAFSDVHDAVLPLLPLLVPVGSSNSSVLPPYTPPPTSVQPPQSTPPVNPISSPKQKTGSGSTSAQSPSSKSDIKPTTALKVDSGRSTVIQEQSSVYARSSHPHPTLLLTLVSFLALLPVIMADILPLRLLSFLAGAGAVCALHPNVRSVLTSVWASRTTLLSSNLLFSVSIPMPTAPRPRLPRPFWRGANRRNSLRERRHLRFRISPKIARAILRRVVDNDRLSDKAWPAPMCTVELWENERWESAGGTAPSGGKRSSFLSGSGRNQTEINGGSDEVEDRVSKPKQKPPPQGTWNKAHLRPSERAPWTRGRDGWSGVGGEISNLTFSLSPGWAFVETEGWRADFEGRWVLEDERRTPDVEINKSFADEEGWVYTTDTWSRPRPDASPADGWVTRRRRWVRRVYWRGL</sequence>
<dbReference type="InterPro" id="IPR010482">
    <property type="entry name" value="TECPR1-like_DysF"/>
</dbReference>
<name>A0A0C3EC26_9AGAM</name>
<dbReference type="PANTHER" id="PTHR28304">
    <property type="entry name" value="PEROXISOMAL MEMBRANE PROTEIN PEX29"/>
    <property type="match status" value="1"/>
</dbReference>
<comment type="subcellular location">
    <subcellularLocation>
        <location evidence="1">Membrane</location>
        <topology evidence="1">Multi-pass membrane protein</topology>
    </subcellularLocation>
</comment>
<keyword evidence="3 6" id="KW-1133">Transmembrane helix</keyword>
<evidence type="ECO:0000259" key="7">
    <source>
        <dbReference type="Pfam" id="PF06398"/>
    </source>
</evidence>
<evidence type="ECO:0000256" key="2">
    <source>
        <dbReference type="ARBA" id="ARBA00022692"/>
    </source>
</evidence>
<dbReference type="InParanoid" id="A0A0C3EC26"/>
<evidence type="ECO:0000256" key="1">
    <source>
        <dbReference type="ARBA" id="ARBA00004141"/>
    </source>
</evidence>
<keyword evidence="2 6" id="KW-0812">Transmembrane</keyword>
<protein>
    <recommendedName>
        <fullName evidence="7">TECPR1-like DysF domain-containing protein</fullName>
    </recommendedName>
</protein>